<keyword evidence="3" id="KW-1185">Reference proteome</keyword>
<accession>A0A4Z2FKU9</accession>
<dbReference type="EMBL" id="SRLO01001112">
    <property type="protein sequence ID" value="TNN41394.1"/>
    <property type="molecule type" value="Genomic_DNA"/>
</dbReference>
<gene>
    <name evidence="2" type="ORF">EYF80_048452</name>
</gene>
<feature type="region of interest" description="Disordered" evidence="1">
    <location>
        <begin position="74"/>
        <end position="127"/>
    </location>
</feature>
<dbReference type="AlphaFoldDB" id="A0A4Z2FKU9"/>
<evidence type="ECO:0000256" key="1">
    <source>
        <dbReference type="SAM" id="MobiDB-lite"/>
    </source>
</evidence>
<evidence type="ECO:0000313" key="3">
    <source>
        <dbReference type="Proteomes" id="UP000314294"/>
    </source>
</evidence>
<feature type="compositionally biased region" description="Polar residues" evidence="1">
    <location>
        <begin position="75"/>
        <end position="86"/>
    </location>
</feature>
<proteinExistence type="predicted"/>
<dbReference type="Proteomes" id="UP000314294">
    <property type="component" value="Unassembled WGS sequence"/>
</dbReference>
<sequence>MQRVNPARTSTSVYVQVPMYVCITPSKKDACPREVRVLPVEWQSSTPSTTLHSCAGLHCHASQVMLPLPLHLQRSEQSASGNQEPPTCTHGAPGGQRALDRTVGHTRHKALRSPAGSPHSLSGTHLSPLRTRPALQTQPSTHGWLQAPPETAGSWQLGWAQAGPHGFFFRCEVKGDGHAGGGAQVGVALHGLAQRHRLASGGAHVVHAVLEVRPRGHGGVARLEET</sequence>
<reference evidence="2 3" key="1">
    <citation type="submission" date="2019-03" db="EMBL/GenBank/DDBJ databases">
        <title>First draft genome of Liparis tanakae, snailfish: a comprehensive survey of snailfish specific genes.</title>
        <authorList>
            <person name="Kim W."/>
            <person name="Song I."/>
            <person name="Jeong J.-H."/>
            <person name="Kim D."/>
            <person name="Kim S."/>
            <person name="Ryu S."/>
            <person name="Song J.Y."/>
            <person name="Lee S.K."/>
        </authorList>
    </citation>
    <scope>NUCLEOTIDE SEQUENCE [LARGE SCALE GENOMIC DNA]</scope>
    <source>
        <tissue evidence="2">Muscle</tissue>
    </source>
</reference>
<protein>
    <submittedName>
        <fullName evidence="2">Uncharacterized protein</fullName>
    </submittedName>
</protein>
<name>A0A4Z2FKU9_9TELE</name>
<comment type="caution">
    <text evidence="2">The sequence shown here is derived from an EMBL/GenBank/DDBJ whole genome shotgun (WGS) entry which is preliminary data.</text>
</comment>
<organism evidence="2 3">
    <name type="scientific">Liparis tanakae</name>
    <name type="common">Tanaka's snailfish</name>
    <dbReference type="NCBI Taxonomy" id="230148"/>
    <lineage>
        <taxon>Eukaryota</taxon>
        <taxon>Metazoa</taxon>
        <taxon>Chordata</taxon>
        <taxon>Craniata</taxon>
        <taxon>Vertebrata</taxon>
        <taxon>Euteleostomi</taxon>
        <taxon>Actinopterygii</taxon>
        <taxon>Neopterygii</taxon>
        <taxon>Teleostei</taxon>
        <taxon>Neoteleostei</taxon>
        <taxon>Acanthomorphata</taxon>
        <taxon>Eupercaria</taxon>
        <taxon>Perciformes</taxon>
        <taxon>Cottioidei</taxon>
        <taxon>Cottales</taxon>
        <taxon>Liparidae</taxon>
        <taxon>Liparis</taxon>
    </lineage>
</organism>
<evidence type="ECO:0000313" key="2">
    <source>
        <dbReference type="EMBL" id="TNN41394.1"/>
    </source>
</evidence>